<comment type="caution">
    <text evidence="1">The sequence shown here is derived from an EMBL/GenBank/DDBJ whole genome shotgun (WGS) entry which is preliminary data.</text>
</comment>
<sequence length="36" mass="3845">MKKLIKPCKLLKINLVEAYGVEGGTNYSCNVVAGCS</sequence>
<keyword evidence="2" id="KW-1185">Reference proteome</keyword>
<accession>A0ABN8FHP0</accession>
<protein>
    <recommendedName>
        <fullName evidence="3">Bacteriocin</fullName>
    </recommendedName>
</protein>
<organism evidence="1 2">
    <name type="scientific">Paenibacillus pseudetheri</name>
    <dbReference type="NCBI Taxonomy" id="2897682"/>
    <lineage>
        <taxon>Bacteria</taxon>
        <taxon>Bacillati</taxon>
        <taxon>Bacillota</taxon>
        <taxon>Bacilli</taxon>
        <taxon>Bacillales</taxon>
        <taxon>Paenibacillaceae</taxon>
        <taxon>Paenibacillus</taxon>
    </lineage>
</organism>
<gene>
    <name evidence="1" type="ORF">PAECIP111894_03738</name>
</gene>
<reference evidence="1" key="1">
    <citation type="submission" date="2021-12" db="EMBL/GenBank/DDBJ databases">
        <authorList>
            <person name="Criscuolo A."/>
        </authorList>
    </citation>
    <scope>NUCLEOTIDE SEQUENCE</scope>
    <source>
        <strain evidence="1">CIP111894</strain>
    </source>
</reference>
<evidence type="ECO:0000313" key="2">
    <source>
        <dbReference type="Proteomes" id="UP000838749"/>
    </source>
</evidence>
<dbReference type="EMBL" id="CAKMAB010000022">
    <property type="protein sequence ID" value="CAH1057580.1"/>
    <property type="molecule type" value="Genomic_DNA"/>
</dbReference>
<dbReference type="Proteomes" id="UP000838749">
    <property type="component" value="Unassembled WGS sequence"/>
</dbReference>
<dbReference type="PROSITE" id="PS51257">
    <property type="entry name" value="PROKAR_LIPOPROTEIN"/>
    <property type="match status" value="1"/>
</dbReference>
<evidence type="ECO:0000313" key="1">
    <source>
        <dbReference type="EMBL" id="CAH1057580.1"/>
    </source>
</evidence>
<name>A0ABN8FHP0_9BACL</name>
<proteinExistence type="predicted"/>
<evidence type="ECO:0008006" key="3">
    <source>
        <dbReference type="Google" id="ProtNLM"/>
    </source>
</evidence>